<sequence length="323" mass="36807">MRRSVQTATEDIQGSNSSKSDKLRRLHALTEEAGDVDMNDWEELGTVNIHAILQGEERIELSHAGGELQAELEWQLEEEFEVNSKKRKYPDFQMRRDRIEIRTEEFEIQMPEMLLAYLRWFTWQTDPDPSPPVSEEPYKITVVDMFECCEKTVILDPRGGTIAASLIMAGLMPSAPLQPTVAVTVRVLEAYRIMHCRCPQLAILSFVKSFCDIHQVEFQSYLTQQFSIAYDLYLDILRRCDRRGLDVLGRDSPSWCMKNACPACMYELEGEDDLIFRILTAMDGNDSLKHILRRDKDDRSKSSGSVGKGQGCADAPNGSQRGV</sequence>
<feature type="compositionally biased region" description="Basic and acidic residues" evidence="1">
    <location>
        <begin position="292"/>
        <end position="301"/>
    </location>
</feature>
<keyword evidence="3" id="KW-1185">Reference proteome</keyword>
<evidence type="ECO:0000313" key="2">
    <source>
        <dbReference type="EMBL" id="KAJ7650541.1"/>
    </source>
</evidence>
<protein>
    <submittedName>
        <fullName evidence="2">Uncharacterized protein</fullName>
    </submittedName>
</protein>
<name>A0AAD7CK01_9AGAR</name>
<dbReference type="Proteomes" id="UP001221142">
    <property type="component" value="Unassembled WGS sequence"/>
</dbReference>
<gene>
    <name evidence="2" type="ORF">FB45DRAFT_1050479</name>
</gene>
<feature type="region of interest" description="Disordered" evidence="1">
    <location>
        <begin position="1"/>
        <end position="22"/>
    </location>
</feature>
<proteinExistence type="predicted"/>
<feature type="compositionally biased region" description="Polar residues" evidence="1">
    <location>
        <begin position="1"/>
        <end position="18"/>
    </location>
</feature>
<dbReference type="AlphaFoldDB" id="A0AAD7CK01"/>
<organism evidence="2 3">
    <name type="scientific">Roridomyces roridus</name>
    <dbReference type="NCBI Taxonomy" id="1738132"/>
    <lineage>
        <taxon>Eukaryota</taxon>
        <taxon>Fungi</taxon>
        <taxon>Dikarya</taxon>
        <taxon>Basidiomycota</taxon>
        <taxon>Agaricomycotina</taxon>
        <taxon>Agaricomycetes</taxon>
        <taxon>Agaricomycetidae</taxon>
        <taxon>Agaricales</taxon>
        <taxon>Marasmiineae</taxon>
        <taxon>Mycenaceae</taxon>
        <taxon>Roridomyces</taxon>
    </lineage>
</organism>
<feature type="region of interest" description="Disordered" evidence="1">
    <location>
        <begin position="292"/>
        <end position="323"/>
    </location>
</feature>
<evidence type="ECO:0000256" key="1">
    <source>
        <dbReference type="SAM" id="MobiDB-lite"/>
    </source>
</evidence>
<dbReference type="EMBL" id="JARKIF010000001">
    <property type="protein sequence ID" value="KAJ7650541.1"/>
    <property type="molecule type" value="Genomic_DNA"/>
</dbReference>
<evidence type="ECO:0000313" key="3">
    <source>
        <dbReference type="Proteomes" id="UP001221142"/>
    </source>
</evidence>
<comment type="caution">
    <text evidence="2">The sequence shown here is derived from an EMBL/GenBank/DDBJ whole genome shotgun (WGS) entry which is preliminary data.</text>
</comment>
<accession>A0AAD7CK01</accession>
<reference evidence="2" key="1">
    <citation type="submission" date="2023-03" db="EMBL/GenBank/DDBJ databases">
        <title>Massive genome expansion in bonnet fungi (Mycena s.s.) driven by repeated elements and novel gene families across ecological guilds.</title>
        <authorList>
            <consortium name="Lawrence Berkeley National Laboratory"/>
            <person name="Harder C.B."/>
            <person name="Miyauchi S."/>
            <person name="Viragh M."/>
            <person name="Kuo A."/>
            <person name="Thoen E."/>
            <person name="Andreopoulos B."/>
            <person name="Lu D."/>
            <person name="Skrede I."/>
            <person name="Drula E."/>
            <person name="Henrissat B."/>
            <person name="Morin E."/>
            <person name="Kohler A."/>
            <person name="Barry K."/>
            <person name="LaButti K."/>
            <person name="Morin E."/>
            <person name="Salamov A."/>
            <person name="Lipzen A."/>
            <person name="Mereny Z."/>
            <person name="Hegedus B."/>
            <person name="Baldrian P."/>
            <person name="Stursova M."/>
            <person name="Weitz H."/>
            <person name="Taylor A."/>
            <person name="Grigoriev I.V."/>
            <person name="Nagy L.G."/>
            <person name="Martin F."/>
            <person name="Kauserud H."/>
        </authorList>
    </citation>
    <scope>NUCLEOTIDE SEQUENCE</scope>
    <source>
        <strain evidence="2">9284</strain>
    </source>
</reference>